<feature type="transmembrane region" description="Helical" evidence="6">
    <location>
        <begin position="23"/>
        <end position="45"/>
    </location>
</feature>
<evidence type="ECO:0000256" key="1">
    <source>
        <dbReference type="ARBA" id="ARBA00004141"/>
    </source>
</evidence>
<dbReference type="STRING" id="685588.A0A067TC07"/>
<dbReference type="InterPro" id="IPR049326">
    <property type="entry name" value="Rhodopsin_dom_fungi"/>
</dbReference>
<dbReference type="OrthoDB" id="3229610at2759"/>
<keyword evidence="9" id="KW-1185">Reference proteome</keyword>
<dbReference type="AlphaFoldDB" id="A0A067TC07"/>
<feature type="transmembrane region" description="Helical" evidence="6">
    <location>
        <begin position="178"/>
        <end position="202"/>
    </location>
</feature>
<proteinExistence type="inferred from homology"/>
<feature type="non-terminal residue" evidence="8">
    <location>
        <position position="285"/>
    </location>
</feature>
<feature type="transmembrane region" description="Helical" evidence="6">
    <location>
        <begin position="142"/>
        <end position="166"/>
    </location>
</feature>
<reference evidence="9" key="1">
    <citation type="journal article" date="2014" name="Proc. Natl. Acad. Sci. U.S.A.">
        <title>Extensive sampling of basidiomycete genomes demonstrates inadequacy of the white-rot/brown-rot paradigm for wood decay fungi.</title>
        <authorList>
            <person name="Riley R."/>
            <person name="Salamov A.A."/>
            <person name="Brown D.W."/>
            <person name="Nagy L.G."/>
            <person name="Floudas D."/>
            <person name="Held B.W."/>
            <person name="Levasseur A."/>
            <person name="Lombard V."/>
            <person name="Morin E."/>
            <person name="Otillar R."/>
            <person name="Lindquist E.A."/>
            <person name="Sun H."/>
            <person name="LaButti K.M."/>
            <person name="Schmutz J."/>
            <person name="Jabbour D."/>
            <person name="Luo H."/>
            <person name="Baker S.E."/>
            <person name="Pisabarro A.G."/>
            <person name="Walton J.D."/>
            <person name="Blanchette R.A."/>
            <person name="Henrissat B."/>
            <person name="Martin F."/>
            <person name="Cullen D."/>
            <person name="Hibbett D.S."/>
            <person name="Grigoriev I.V."/>
        </authorList>
    </citation>
    <scope>NUCLEOTIDE SEQUENCE [LARGE SCALE GENOMIC DNA]</scope>
    <source>
        <strain evidence="9">CBS 339.88</strain>
    </source>
</reference>
<comment type="subcellular location">
    <subcellularLocation>
        <location evidence="1">Membrane</location>
        <topology evidence="1">Multi-pass membrane protein</topology>
    </subcellularLocation>
</comment>
<accession>A0A067TC07</accession>
<organism evidence="8 9">
    <name type="scientific">Galerina marginata (strain CBS 339.88)</name>
    <dbReference type="NCBI Taxonomy" id="685588"/>
    <lineage>
        <taxon>Eukaryota</taxon>
        <taxon>Fungi</taxon>
        <taxon>Dikarya</taxon>
        <taxon>Basidiomycota</taxon>
        <taxon>Agaricomycotina</taxon>
        <taxon>Agaricomycetes</taxon>
        <taxon>Agaricomycetidae</taxon>
        <taxon>Agaricales</taxon>
        <taxon>Agaricineae</taxon>
        <taxon>Strophariaceae</taxon>
        <taxon>Galerina</taxon>
    </lineage>
</organism>
<evidence type="ECO:0000313" key="8">
    <source>
        <dbReference type="EMBL" id="KDR80760.1"/>
    </source>
</evidence>
<keyword evidence="4 6" id="KW-0472">Membrane</keyword>
<feature type="transmembrane region" description="Helical" evidence="6">
    <location>
        <begin position="65"/>
        <end position="88"/>
    </location>
</feature>
<feature type="transmembrane region" description="Helical" evidence="6">
    <location>
        <begin position="222"/>
        <end position="242"/>
    </location>
</feature>
<evidence type="ECO:0000256" key="2">
    <source>
        <dbReference type="ARBA" id="ARBA00022692"/>
    </source>
</evidence>
<evidence type="ECO:0000259" key="7">
    <source>
        <dbReference type="Pfam" id="PF20684"/>
    </source>
</evidence>
<evidence type="ECO:0000256" key="6">
    <source>
        <dbReference type="SAM" id="Phobius"/>
    </source>
</evidence>
<dbReference type="EMBL" id="KL142371">
    <property type="protein sequence ID" value="KDR80760.1"/>
    <property type="molecule type" value="Genomic_DNA"/>
</dbReference>
<comment type="similarity">
    <text evidence="5">Belongs to the SAT4 family.</text>
</comment>
<dbReference type="PANTHER" id="PTHR33048">
    <property type="entry name" value="PTH11-LIKE INTEGRAL MEMBRANE PROTEIN (AFU_ORTHOLOGUE AFUA_5G11245)"/>
    <property type="match status" value="1"/>
</dbReference>
<feature type="non-terminal residue" evidence="8">
    <location>
        <position position="1"/>
    </location>
</feature>
<dbReference type="HOGENOM" id="CLU_052841_2_0_1"/>
<dbReference type="InterPro" id="IPR052337">
    <property type="entry name" value="SAT4-like"/>
</dbReference>
<feature type="transmembrane region" description="Helical" evidence="6">
    <location>
        <begin position="100"/>
        <end position="122"/>
    </location>
</feature>
<evidence type="ECO:0000256" key="4">
    <source>
        <dbReference type="ARBA" id="ARBA00023136"/>
    </source>
</evidence>
<dbReference type="Proteomes" id="UP000027222">
    <property type="component" value="Unassembled WGS sequence"/>
</dbReference>
<dbReference type="GO" id="GO:0016020">
    <property type="term" value="C:membrane"/>
    <property type="evidence" value="ECO:0007669"/>
    <property type="project" value="UniProtKB-SubCell"/>
</dbReference>
<evidence type="ECO:0000256" key="5">
    <source>
        <dbReference type="ARBA" id="ARBA00038359"/>
    </source>
</evidence>
<dbReference type="Pfam" id="PF20684">
    <property type="entry name" value="Fung_rhodopsin"/>
    <property type="match status" value="1"/>
</dbReference>
<keyword evidence="3 6" id="KW-1133">Transmembrane helix</keyword>
<feature type="domain" description="Rhodopsin" evidence="7">
    <location>
        <begin position="12"/>
        <end position="197"/>
    </location>
</feature>
<sequence length="285" mass="32141">VLHGVAIALTIFRIWYRTVTKRLWWDDFMAFLAMAGDTVYLSVLWFPYAGSKSILQTHKVLVIRYWLGLMLFLLVIWMTRISLALAIARIFPVGEPTRRFAIGLALLSSTLCLVTVIESAVICTKEPALNTGPSATCQWPTSLRVLVIAANIFSDALLVATPLYKLWRIRLPRNQRRLILTGFTASALTTSATVGCAVFQFSPEKWEPAKTILREKLSYFEAGISFVVCNLLVVITYCYRVFGRGQDLELSEIVTETCETCETCAQRVSLSFTQYTFTEISDDTF</sequence>
<dbReference type="PANTHER" id="PTHR33048:SF146">
    <property type="entry name" value="INTEGRAL MEMBRANE PROTEIN"/>
    <property type="match status" value="1"/>
</dbReference>
<evidence type="ECO:0000313" key="9">
    <source>
        <dbReference type="Proteomes" id="UP000027222"/>
    </source>
</evidence>
<evidence type="ECO:0000256" key="3">
    <source>
        <dbReference type="ARBA" id="ARBA00022989"/>
    </source>
</evidence>
<keyword evidence="2 6" id="KW-0812">Transmembrane</keyword>
<gene>
    <name evidence="8" type="ORF">GALMADRAFT_44145</name>
</gene>
<protein>
    <recommendedName>
        <fullName evidence="7">Rhodopsin domain-containing protein</fullName>
    </recommendedName>
</protein>
<name>A0A067TC07_GALM3</name>